<dbReference type="CDD" id="cd13861">
    <property type="entry name" value="CuRO_1_CumA_like"/>
    <property type="match status" value="1"/>
</dbReference>
<dbReference type="InterPro" id="IPR011707">
    <property type="entry name" value="Cu-oxidase-like_N"/>
</dbReference>
<evidence type="ECO:0000256" key="1">
    <source>
        <dbReference type="ARBA" id="ARBA00022723"/>
    </source>
</evidence>
<keyword evidence="2" id="KW-0560">Oxidoreductase</keyword>
<gene>
    <name evidence="6" type="ORF">IGS68_08820</name>
</gene>
<evidence type="ECO:0000313" key="7">
    <source>
        <dbReference type="Proteomes" id="UP000595197"/>
    </source>
</evidence>
<keyword evidence="7" id="KW-1185">Reference proteome</keyword>
<organism evidence="6 7">
    <name type="scientific">Skermanella cutis</name>
    <dbReference type="NCBI Taxonomy" id="2775420"/>
    <lineage>
        <taxon>Bacteria</taxon>
        <taxon>Pseudomonadati</taxon>
        <taxon>Pseudomonadota</taxon>
        <taxon>Alphaproteobacteria</taxon>
        <taxon>Rhodospirillales</taxon>
        <taxon>Azospirillaceae</taxon>
        <taxon>Skermanella</taxon>
    </lineage>
</organism>
<dbReference type="Pfam" id="PF07732">
    <property type="entry name" value="Cu-oxidase_3"/>
    <property type="match status" value="1"/>
</dbReference>
<dbReference type="CDD" id="cd13906">
    <property type="entry name" value="CuRO_3_CumA_like"/>
    <property type="match status" value="1"/>
</dbReference>
<evidence type="ECO:0000256" key="2">
    <source>
        <dbReference type="ARBA" id="ARBA00023002"/>
    </source>
</evidence>
<dbReference type="Proteomes" id="UP000595197">
    <property type="component" value="Chromosome"/>
</dbReference>
<dbReference type="PROSITE" id="PS00079">
    <property type="entry name" value="MULTICOPPER_OXIDASE1"/>
    <property type="match status" value="1"/>
</dbReference>
<dbReference type="InterPro" id="IPR002355">
    <property type="entry name" value="Cu_oxidase_Cu_BS"/>
</dbReference>
<proteinExistence type="predicted"/>
<reference evidence="6" key="1">
    <citation type="submission" date="2021-02" db="EMBL/GenBank/DDBJ databases">
        <title>Skermanella TT6 skin isolate.</title>
        <authorList>
            <person name="Lee K."/>
            <person name="Ganzorig M."/>
        </authorList>
    </citation>
    <scope>NUCLEOTIDE SEQUENCE</scope>
    <source>
        <strain evidence="6">TT6</strain>
    </source>
</reference>
<feature type="domain" description="Plastocyanin-like" evidence="3">
    <location>
        <begin position="173"/>
        <end position="285"/>
    </location>
</feature>
<feature type="domain" description="Plastocyanin-like" evidence="4">
    <location>
        <begin position="389"/>
        <end position="487"/>
    </location>
</feature>
<dbReference type="SUPFAM" id="SSF49503">
    <property type="entry name" value="Cupredoxins"/>
    <property type="match status" value="3"/>
</dbReference>
<dbReference type="InterPro" id="IPR033138">
    <property type="entry name" value="Cu_oxidase_CS"/>
</dbReference>
<evidence type="ECO:0000313" key="6">
    <source>
        <dbReference type="EMBL" id="QQP91288.1"/>
    </source>
</evidence>
<dbReference type="InterPro" id="IPR006311">
    <property type="entry name" value="TAT_signal"/>
</dbReference>
<dbReference type="PROSITE" id="PS00080">
    <property type="entry name" value="MULTICOPPER_OXIDASE2"/>
    <property type="match status" value="1"/>
</dbReference>
<dbReference type="Pfam" id="PF07731">
    <property type="entry name" value="Cu-oxidase_2"/>
    <property type="match status" value="1"/>
</dbReference>
<dbReference type="PROSITE" id="PS51318">
    <property type="entry name" value="TAT"/>
    <property type="match status" value="1"/>
</dbReference>
<dbReference type="PANTHER" id="PTHR11709">
    <property type="entry name" value="MULTI-COPPER OXIDASE"/>
    <property type="match status" value="1"/>
</dbReference>
<sequence>MSRNPLVLPLTRRSLLLAGGAAGVASMVPAPLRPAAALEATHTLAPGPARIRMVGDAYPETTVWAYDGRVPGPEIRVRQGDRLRIAVTNRLVEETTVHWHGLRVPNAMDGVPHLTQRPIAPFETFTYEFDAVDAGTFWYHPHQRSHEQVGRGLHGALIVEEREPVTVDRDLCWVLGDWRLKEDASISNDFGAMMDMSHGGRLGNTVTVNGRVLDEVPVRAGERVRLRLVNAANARIFGLRFQEHRPVVIAIDGHSVEPHEPEDGRIVLAPAMRVDLVIDMTGAPGDRTTVIDDFYPDRAYRLLDLGYGPDRLRDKPPDTPVRLPANPVAEPDLSAADRHEVTLGGGMMGSMAGAMVDGRMTDMRTLLRQGMAWAINGVSSGGADRHGGGDAGHVMAPILTVARGRTCVIAMANETAWPHPMHLHGHTFRVLSRNGRPTRFREWQDTVLLAPRERVEIAFVADNPGDWMFHCHILEHQAAGMMSTIRVA</sequence>
<dbReference type="EMBL" id="CP067420">
    <property type="protein sequence ID" value="QQP91288.1"/>
    <property type="molecule type" value="Genomic_DNA"/>
</dbReference>
<dbReference type="RefSeq" id="WP_201079039.1">
    <property type="nucleotide sequence ID" value="NZ_CP067420.1"/>
</dbReference>
<dbReference type="Pfam" id="PF00394">
    <property type="entry name" value="Cu-oxidase"/>
    <property type="match status" value="1"/>
</dbReference>
<dbReference type="Gene3D" id="2.60.40.420">
    <property type="entry name" value="Cupredoxins - blue copper proteins"/>
    <property type="match status" value="3"/>
</dbReference>
<dbReference type="InterPro" id="IPR045087">
    <property type="entry name" value="Cu-oxidase_fam"/>
</dbReference>
<protein>
    <submittedName>
        <fullName evidence="6">Multicopper oxidase family protein</fullName>
    </submittedName>
</protein>
<evidence type="ECO:0000259" key="4">
    <source>
        <dbReference type="Pfam" id="PF07731"/>
    </source>
</evidence>
<dbReference type="CDD" id="cd13885">
    <property type="entry name" value="CuRO_2_CumA_like"/>
    <property type="match status" value="1"/>
</dbReference>
<dbReference type="InterPro" id="IPR011706">
    <property type="entry name" value="Cu-oxidase_C"/>
</dbReference>
<dbReference type="InterPro" id="IPR001117">
    <property type="entry name" value="Cu-oxidase_2nd"/>
</dbReference>
<feature type="domain" description="Plastocyanin-like" evidence="5">
    <location>
        <begin position="57"/>
        <end position="163"/>
    </location>
</feature>
<evidence type="ECO:0000259" key="3">
    <source>
        <dbReference type="Pfam" id="PF00394"/>
    </source>
</evidence>
<accession>A0ABX7BA91</accession>
<keyword evidence="1" id="KW-0479">Metal-binding</keyword>
<dbReference type="PANTHER" id="PTHR11709:SF2">
    <property type="entry name" value="MULTICOPPER OXIDASE LPR1"/>
    <property type="match status" value="1"/>
</dbReference>
<name>A0ABX7BA91_9PROT</name>
<evidence type="ECO:0000259" key="5">
    <source>
        <dbReference type="Pfam" id="PF07732"/>
    </source>
</evidence>
<dbReference type="InterPro" id="IPR008972">
    <property type="entry name" value="Cupredoxin"/>
</dbReference>